<evidence type="ECO:0000313" key="2">
    <source>
        <dbReference type="EMBL" id="OGK07007.1"/>
    </source>
</evidence>
<dbReference type="Gene3D" id="2.60.40.4070">
    <property type="match status" value="1"/>
</dbReference>
<evidence type="ECO:0000256" key="1">
    <source>
        <dbReference type="SAM" id="SignalP"/>
    </source>
</evidence>
<gene>
    <name evidence="2" type="ORF">A2519_13615</name>
</gene>
<evidence type="ECO:0000313" key="3">
    <source>
        <dbReference type="Proteomes" id="UP000179243"/>
    </source>
</evidence>
<keyword evidence="1" id="KW-0732">Signal</keyword>
<reference evidence="2 3" key="1">
    <citation type="journal article" date="2016" name="Nat. Commun.">
        <title>Thousands of microbial genomes shed light on interconnected biogeochemical processes in an aquifer system.</title>
        <authorList>
            <person name="Anantharaman K."/>
            <person name="Brown C.T."/>
            <person name="Hug L.A."/>
            <person name="Sharon I."/>
            <person name="Castelle C.J."/>
            <person name="Probst A.J."/>
            <person name="Thomas B.C."/>
            <person name="Singh A."/>
            <person name="Wilkins M.J."/>
            <person name="Karaoz U."/>
            <person name="Brodie E.L."/>
            <person name="Williams K.H."/>
            <person name="Hubbard S.S."/>
            <person name="Banfield J.F."/>
        </authorList>
    </citation>
    <scope>NUCLEOTIDE SEQUENCE [LARGE SCALE GENOMIC DNA]</scope>
</reference>
<accession>A0A1F7FKK9</accession>
<protein>
    <recommendedName>
        <fullName evidence="4">DUF2271 domain-containing protein</fullName>
    </recommendedName>
</protein>
<name>A0A1F7FKK9_UNCRA</name>
<dbReference type="EMBL" id="MFYX01000015">
    <property type="protein sequence ID" value="OGK07007.1"/>
    <property type="molecule type" value="Genomic_DNA"/>
</dbReference>
<comment type="caution">
    <text evidence="2">The sequence shown here is derived from an EMBL/GenBank/DDBJ whole genome shotgun (WGS) entry which is preliminary data.</text>
</comment>
<evidence type="ECO:0008006" key="4">
    <source>
        <dbReference type="Google" id="ProtNLM"/>
    </source>
</evidence>
<dbReference type="InterPro" id="IPR014469">
    <property type="entry name" value="DUF2271"/>
</dbReference>
<dbReference type="Pfam" id="PF10029">
    <property type="entry name" value="DUF2271"/>
    <property type="match status" value="1"/>
</dbReference>
<dbReference type="AlphaFoldDB" id="A0A1F7FKK9"/>
<proteinExistence type="predicted"/>
<organism evidence="2 3">
    <name type="scientific">Candidatus Raymondbacteria bacterium RIFOXYD12_FULL_49_13</name>
    <dbReference type="NCBI Taxonomy" id="1817890"/>
    <lineage>
        <taxon>Bacteria</taxon>
        <taxon>Raymondiibacteriota</taxon>
    </lineage>
</organism>
<sequence length="268" mass="29215">MKSITRTIIILCLASMAPVFAADSLKVSVNVSNPPNGNYGSRYFVVMWIENAAGQFVKSFGLWGRETNSNDFPIWNSKNGGVKSIDGVSAATLSSSQTLSTNWKCTNAAGTIVTEGTYYINIELTNRHSTMPNPGTYFVRTPIVIDREAKTKSTLDSSLNNGATYITSFLADYIPDNSTIESFGALTQLMVTPYGFVIPAGLASQVRSVRLFSIDGRLIWQDNLQNRTGSGIVITRNSYQQKVRASGINYLVADFGKNIVTHPVVSVK</sequence>
<dbReference type="Proteomes" id="UP000179243">
    <property type="component" value="Unassembled WGS sequence"/>
</dbReference>
<feature type="signal peptide" evidence="1">
    <location>
        <begin position="1"/>
        <end position="21"/>
    </location>
</feature>
<feature type="chain" id="PRO_5009528800" description="DUF2271 domain-containing protein" evidence="1">
    <location>
        <begin position="22"/>
        <end position="268"/>
    </location>
</feature>